<gene>
    <name evidence="2" type="ORF">g.44349</name>
</gene>
<feature type="compositionally biased region" description="Polar residues" evidence="1">
    <location>
        <begin position="170"/>
        <end position="186"/>
    </location>
</feature>
<protein>
    <submittedName>
        <fullName evidence="2">Uncharacterized protein</fullName>
    </submittedName>
</protein>
<name>A0A0A1X482_ZEUCU</name>
<proteinExistence type="predicted"/>
<sequence length="288" mass="32429">MDTSTLRIIDIVSYVHKKYGSIEVKSESNKTKIEILDIVGANPPKRIKVEALKYGSQGTRTSTKRPNMQPFSAPPFQRYGRPNGFHHNIFQHCATRPSQWFKPQQPIVKLNINKTKIPGISVGFPLPTFNFNTQSFERVIFTPTTGQQRILSIRKDFPNAKPNSNCLFFSKSTQTAPDSTTTAKQTPNKKKDNKEETLEIGEGVLEASLLQREEGLICTPHNKFLNAQSSLISNMPQGVIKLLNAQEPSPKFPYVKITRPSPLIIQKLKERQMSNKMKSCGANVNMDT</sequence>
<accession>A0A0A1X482</accession>
<reference evidence="2" key="2">
    <citation type="journal article" date="2015" name="Gigascience">
        <title>Reconstructing a comprehensive transcriptome assembly of a white-pupal translocated strain of the pest fruit fly Bactrocera cucurbitae.</title>
        <authorList>
            <person name="Sim S.B."/>
            <person name="Calla B."/>
            <person name="Hall B."/>
            <person name="DeRego T."/>
            <person name="Geib S.M."/>
        </authorList>
    </citation>
    <scope>NUCLEOTIDE SEQUENCE</scope>
</reference>
<dbReference type="AlphaFoldDB" id="A0A0A1X482"/>
<organism evidence="2">
    <name type="scientific">Zeugodacus cucurbitae</name>
    <name type="common">Melon fruit fly</name>
    <name type="synonym">Bactrocera cucurbitae</name>
    <dbReference type="NCBI Taxonomy" id="28588"/>
    <lineage>
        <taxon>Eukaryota</taxon>
        <taxon>Metazoa</taxon>
        <taxon>Ecdysozoa</taxon>
        <taxon>Arthropoda</taxon>
        <taxon>Hexapoda</taxon>
        <taxon>Insecta</taxon>
        <taxon>Pterygota</taxon>
        <taxon>Neoptera</taxon>
        <taxon>Endopterygota</taxon>
        <taxon>Diptera</taxon>
        <taxon>Brachycera</taxon>
        <taxon>Muscomorpha</taxon>
        <taxon>Tephritoidea</taxon>
        <taxon>Tephritidae</taxon>
        <taxon>Zeugodacus</taxon>
        <taxon>Zeugodacus</taxon>
    </lineage>
</organism>
<evidence type="ECO:0000256" key="1">
    <source>
        <dbReference type="SAM" id="MobiDB-lite"/>
    </source>
</evidence>
<evidence type="ECO:0000313" key="2">
    <source>
        <dbReference type="EMBL" id="JAD05478.1"/>
    </source>
</evidence>
<feature type="region of interest" description="Disordered" evidence="1">
    <location>
        <begin position="170"/>
        <end position="196"/>
    </location>
</feature>
<dbReference type="EMBL" id="GBXI01008814">
    <property type="protein sequence ID" value="JAD05478.1"/>
    <property type="molecule type" value="Transcribed_RNA"/>
</dbReference>
<reference evidence="2" key="1">
    <citation type="submission" date="2014-11" db="EMBL/GenBank/DDBJ databases">
        <authorList>
            <person name="Geib S."/>
        </authorList>
    </citation>
    <scope>NUCLEOTIDE SEQUENCE</scope>
</reference>